<dbReference type="KEGG" id="acru:HHL28_15600"/>
<accession>A0A858RA01</accession>
<reference evidence="1" key="1">
    <citation type="submission" date="2020-04" db="EMBL/GenBank/DDBJ databases">
        <title>A desert anoxygenic phototrophic bacterium fixes CO2 using RubisCO under aerobic conditions.</title>
        <authorList>
            <person name="Tang K."/>
        </authorList>
    </citation>
    <scope>NUCLEOTIDE SEQUENCE [LARGE SCALE GENOMIC DNA]</scope>
    <source>
        <strain evidence="1">MIMtkB3</strain>
    </source>
</reference>
<dbReference type="AlphaFoldDB" id="A0A858RA01"/>
<dbReference type="EMBL" id="CP051775">
    <property type="protein sequence ID" value="QJE74310.1"/>
    <property type="molecule type" value="Genomic_DNA"/>
</dbReference>
<protein>
    <submittedName>
        <fullName evidence="1">Uncharacterized protein</fullName>
    </submittedName>
</protein>
<gene>
    <name evidence="1" type="ORF">HHL28_15600</name>
</gene>
<keyword evidence="2" id="KW-1185">Reference proteome</keyword>
<proteinExistence type="predicted"/>
<sequence length="66" mass="7350">MAEEDIVGRLRRRAAKAKDRYPEQADDPNTLVGGLILDYEAAANEIERLRGSLHTLSRDALRAMLG</sequence>
<organism evidence="1 2">
    <name type="scientific">Aerophototrophica crusticola</name>
    <dbReference type="NCBI Taxonomy" id="1709002"/>
    <lineage>
        <taxon>Bacteria</taxon>
        <taxon>Pseudomonadati</taxon>
        <taxon>Pseudomonadota</taxon>
        <taxon>Alphaproteobacteria</taxon>
        <taxon>Rhodospirillales</taxon>
        <taxon>Rhodospirillaceae</taxon>
        <taxon>Aerophototrophica</taxon>
    </lineage>
</organism>
<dbReference type="Proteomes" id="UP000501891">
    <property type="component" value="Chromosome"/>
</dbReference>
<evidence type="ECO:0000313" key="2">
    <source>
        <dbReference type="Proteomes" id="UP000501891"/>
    </source>
</evidence>
<name>A0A858RA01_9PROT</name>
<evidence type="ECO:0000313" key="1">
    <source>
        <dbReference type="EMBL" id="QJE74310.1"/>
    </source>
</evidence>